<proteinExistence type="predicted"/>
<dbReference type="AlphaFoldDB" id="M0BY44"/>
<dbReference type="eggNOG" id="arCOG00332">
    <property type="taxonomic scope" value="Archaea"/>
</dbReference>
<evidence type="ECO:0000313" key="2">
    <source>
        <dbReference type="Proteomes" id="UP000011615"/>
    </source>
</evidence>
<keyword evidence="2" id="KW-1185">Reference proteome</keyword>
<dbReference type="PATRIC" id="fig|1230457.4.peg.3545"/>
<dbReference type="STRING" id="1230457.C476_17962"/>
<sequence>MTMYEDGRKTGGFEDDIEIIDVAELIVEAIGKTEEAKVEVHTD</sequence>
<dbReference type="EMBL" id="AOIT01000092">
    <property type="protein sequence ID" value="ELZ15338.1"/>
    <property type="molecule type" value="Genomic_DNA"/>
</dbReference>
<name>M0BY44_9EURY</name>
<evidence type="ECO:0000313" key="1">
    <source>
        <dbReference type="EMBL" id="ELZ15338.1"/>
    </source>
</evidence>
<comment type="caution">
    <text evidence="1">The sequence shown here is derived from an EMBL/GenBank/DDBJ whole genome shotgun (WGS) entry which is preliminary data.</text>
</comment>
<accession>M0BY44</accession>
<gene>
    <name evidence="1" type="ORF">C476_17962</name>
</gene>
<dbReference type="Proteomes" id="UP000011615">
    <property type="component" value="Unassembled WGS sequence"/>
</dbReference>
<organism evidence="1 2">
    <name type="scientific">Natrinema limicola JCM 13563</name>
    <dbReference type="NCBI Taxonomy" id="1230457"/>
    <lineage>
        <taxon>Archaea</taxon>
        <taxon>Methanobacteriati</taxon>
        <taxon>Methanobacteriota</taxon>
        <taxon>Stenosarchaea group</taxon>
        <taxon>Halobacteria</taxon>
        <taxon>Halobacteriales</taxon>
        <taxon>Natrialbaceae</taxon>
        <taxon>Natrinema</taxon>
    </lineage>
</organism>
<reference evidence="1 2" key="1">
    <citation type="journal article" date="2014" name="PLoS Genet.">
        <title>Phylogenetically driven sequencing of extremely halophilic archaea reveals strategies for static and dynamic osmo-response.</title>
        <authorList>
            <person name="Becker E.A."/>
            <person name="Seitzer P.M."/>
            <person name="Tritt A."/>
            <person name="Larsen D."/>
            <person name="Krusor M."/>
            <person name="Yao A.I."/>
            <person name="Wu D."/>
            <person name="Madern D."/>
            <person name="Eisen J.A."/>
            <person name="Darling A.E."/>
            <person name="Facciotti M.T."/>
        </authorList>
    </citation>
    <scope>NUCLEOTIDE SEQUENCE [LARGE SCALE GENOMIC DNA]</scope>
    <source>
        <strain evidence="1 2">JCM 13563</strain>
    </source>
</reference>
<protein>
    <submittedName>
        <fullName evidence="1">Uncharacterized protein</fullName>
    </submittedName>
</protein>